<feature type="transmembrane region" description="Helical" evidence="1">
    <location>
        <begin position="63"/>
        <end position="84"/>
    </location>
</feature>
<keyword evidence="1" id="KW-0472">Membrane</keyword>
<organism evidence="2 3">
    <name type="scientific">Nitrosospira multiformis</name>
    <dbReference type="NCBI Taxonomy" id="1231"/>
    <lineage>
        <taxon>Bacteria</taxon>
        <taxon>Pseudomonadati</taxon>
        <taxon>Pseudomonadota</taxon>
        <taxon>Betaproteobacteria</taxon>
        <taxon>Nitrosomonadales</taxon>
        <taxon>Nitrosomonadaceae</taxon>
        <taxon>Nitrosospira</taxon>
    </lineage>
</organism>
<dbReference type="InterPro" id="IPR004316">
    <property type="entry name" value="SWEET_rpt"/>
</dbReference>
<keyword evidence="3" id="KW-1185">Reference proteome</keyword>
<dbReference type="RefSeq" id="WP_074633821.1">
    <property type="nucleotide sequence ID" value="NZ_FNKY01000001.1"/>
</dbReference>
<accession>A0ABY0TJV2</accession>
<gene>
    <name evidence="2" type="ORF">SAMN05216402_2961</name>
</gene>
<dbReference type="Pfam" id="PF03083">
    <property type="entry name" value="MtN3_slv"/>
    <property type="match status" value="1"/>
</dbReference>
<feature type="transmembrane region" description="Helical" evidence="1">
    <location>
        <begin position="6"/>
        <end position="27"/>
    </location>
</feature>
<evidence type="ECO:0000256" key="1">
    <source>
        <dbReference type="SAM" id="Phobius"/>
    </source>
</evidence>
<evidence type="ECO:0000313" key="2">
    <source>
        <dbReference type="EMBL" id="SDQ95183.1"/>
    </source>
</evidence>
<proteinExistence type="predicted"/>
<dbReference type="EMBL" id="FNKY01000001">
    <property type="protein sequence ID" value="SDQ95183.1"/>
    <property type="molecule type" value="Genomic_DNA"/>
</dbReference>
<evidence type="ECO:0000313" key="3">
    <source>
        <dbReference type="Proteomes" id="UP000183471"/>
    </source>
</evidence>
<dbReference type="Gene3D" id="1.20.1280.290">
    <property type="match status" value="1"/>
</dbReference>
<comment type="caution">
    <text evidence="2">The sequence shown here is derived from an EMBL/GenBank/DDBJ whole genome shotgun (WGS) entry which is preliminary data.</text>
</comment>
<keyword evidence="1" id="KW-1133">Transmembrane helix</keyword>
<name>A0ABY0TJV2_9PROT</name>
<reference evidence="2 3" key="1">
    <citation type="submission" date="2016-10" db="EMBL/GenBank/DDBJ databases">
        <authorList>
            <person name="Varghese N."/>
            <person name="Submissions S."/>
        </authorList>
    </citation>
    <scope>NUCLEOTIDE SEQUENCE [LARGE SCALE GENOMIC DNA]</scope>
    <source>
        <strain evidence="2 3">Nl1</strain>
    </source>
</reference>
<sequence length="95" mass="10688">MELHEIIGFVAGFGTTFAAAPDLLAMLKRRSSRGMNPTMAGIMGTFQIVWVYYGVLIDSMPVIVWNIIAVVINFLVVGAFFYFVRNEKIVREAKR</sequence>
<dbReference type="Proteomes" id="UP000183471">
    <property type="component" value="Unassembled WGS sequence"/>
</dbReference>
<keyword evidence="1 2" id="KW-0812">Transmembrane</keyword>
<protein>
    <submittedName>
        <fullName evidence="2">MtN3 and saliva related transmembrane protein</fullName>
    </submittedName>
</protein>
<feature type="transmembrane region" description="Helical" evidence="1">
    <location>
        <begin position="39"/>
        <end position="57"/>
    </location>
</feature>